<evidence type="ECO:0000256" key="3">
    <source>
        <dbReference type="ARBA" id="ARBA00006405"/>
    </source>
</evidence>
<feature type="compositionally biased region" description="Gly residues" evidence="12">
    <location>
        <begin position="230"/>
        <end position="246"/>
    </location>
</feature>
<keyword evidence="9" id="KW-0647">Proteasome</keyword>
<keyword evidence="7" id="KW-0597">Phosphoprotein</keyword>
<protein>
    <recommendedName>
        <fullName evidence="4">Proteasome inhibitor PI31 subunit</fullName>
    </recommendedName>
</protein>
<dbReference type="EMBL" id="GIIL01005322">
    <property type="protein sequence ID" value="NOV49048.1"/>
    <property type="molecule type" value="Transcribed_RNA"/>
</dbReference>
<dbReference type="AlphaFoldDB" id="A0A6M2DV61"/>
<dbReference type="InterPro" id="IPR045128">
    <property type="entry name" value="PI31-like"/>
</dbReference>
<comment type="function">
    <text evidence="11">Plays an important role in control of proteasome function. Inhibits the hydrolysis of protein and peptide substrates by the 20S proteasome. Also inhibits the activation of the proteasome by the proteasome regulatory proteins PA700 and PA28.</text>
</comment>
<dbReference type="InterPro" id="IPR021625">
    <property type="entry name" value="PI31_Prot_N"/>
</dbReference>
<evidence type="ECO:0000256" key="9">
    <source>
        <dbReference type="ARBA" id="ARBA00022942"/>
    </source>
</evidence>
<evidence type="ECO:0000256" key="2">
    <source>
        <dbReference type="ARBA" id="ARBA00004496"/>
    </source>
</evidence>
<dbReference type="Pfam" id="PF11566">
    <property type="entry name" value="PI31_Prot_N"/>
    <property type="match status" value="1"/>
</dbReference>
<dbReference type="PANTHER" id="PTHR13266:SF1">
    <property type="entry name" value="PROTEASOME INHIBITOR PI31 SUBUNIT"/>
    <property type="match status" value="1"/>
</dbReference>
<keyword evidence="6" id="KW-0963">Cytoplasm</keyword>
<evidence type="ECO:0000256" key="10">
    <source>
        <dbReference type="ARBA" id="ARBA00022990"/>
    </source>
</evidence>
<dbReference type="Pfam" id="PF08577">
    <property type="entry name" value="PI31_Prot_C"/>
    <property type="match status" value="1"/>
</dbReference>
<feature type="domain" description="PI31 proteasome regulator C-terminal" evidence="13">
    <location>
        <begin position="199"/>
        <end position="261"/>
    </location>
</feature>
<evidence type="ECO:0000256" key="7">
    <source>
        <dbReference type="ARBA" id="ARBA00022553"/>
    </source>
</evidence>
<dbReference type="GO" id="GO:0005783">
    <property type="term" value="C:endoplasmic reticulum"/>
    <property type="evidence" value="ECO:0007669"/>
    <property type="project" value="UniProtKB-SubCell"/>
</dbReference>
<evidence type="ECO:0000256" key="12">
    <source>
        <dbReference type="SAM" id="MobiDB-lite"/>
    </source>
</evidence>
<dbReference type="GO" id="GO:0000502">
    <property type="term" value="C:proteasome complex"/>
    <property type="evidence" value="ECO:0007669"/>
    <property type="project" value="UniProtKB-KW"/>
</dbReference>
<keyword evidence="5" id="KW-0488">Methylation</keyword>
<dbReference type="PANTHER" id="PTHR13266">
    <property type="entry name" value="PROTEASOME INHIBITOR"/>
    <property type="match status" value="1"/>
</dbReference>
<comment type="similarity">
    <text evidence="3">Belongs to the proteasome inhibitor PI31 family.</text>
</comment>
<evidence type="ECO:0000259" key="14">
    <source>
        <dbReference type="Pfam" id="PF11566"/>
    </source>
</evidence>
<dbReference type="GO" id="GO:0043161">
    <property type="term" value="P:proteasome-mediated ubiquitin-dependent protein catabolic process"/>
    <property type="evidence" value="ECO:0007669"/>
    <property type="project" value="InterPro"/>
</dbReference>
<comment type="subcellular location">
    <subcellularLocation>
        <location evidence="2">Cytoplasm</location>
    </subcellularLocation>
    <subcellularLocation>
        <location evidence="1">Endoplasmic reticulum</location>
    </subcellularLocation>
</comment>
<reference evidence="15" key="1">
    <citation type="submission" date="2020-03" db="EMBL/GenBank/DDBJ databases">
        <title>Transcriptomic Profiling of the Digestive Tract of the Rat Flea, Xenopsylla cheopis, Following Blood Feeding and Infection with Yersinia pestis.</title>
        <authorList>
            <person name="Bland D.M."/>
            <person name="Martens C.A."/>
            <person name="Virtaneva K."/>
            <person name="Kanakabandi K."/>
            <person name="Long D."/>
            <person name="Rosenke R."/>
            <person name="Saturday G.A."/>
            <person name="Hoyt F.H."/>
            <person name="Bruno D.P."/>
            <person name="Ribeiro J.M.C."/>
            <person name="Hinnebusch J."/>
        </authorList>
    </citation>
    <scope>NUCLEOTIDE SEQUENCE</scope>
</reference>
<feature type="region of interest" description="Disordered" evidence="12">
    <location>
        <begin position="166"/>
        <end position="187"/>
    </location>
</feature>
<dbReference type="Gene3D" id="3.40.1000.30">
    <property type="match status" value="1"/>
</dbReference>
<keyword evidence="10" id="KW-0007">Acetylation</keyword>
<accession>A0A6M2DV61</accession>
<evidence type="ECO:0000256" key="4">
    <source>
        <dbReference type="ARBA" id="ARBA00015575"/>
    </source>
</evidence>
<feature type="region of interest" description="Disordered" evidence="12">
    <location>
        <begin position="228"/>
        <end position="292"/>
    </location>
</feature>
<evidence type="ECO:0000259" key="13">
    <source>
        <dbReference type="Pfam" id="PF08577"/>
    </source>
</evidence>
<evidence type="ECO:0000256" key="6">
    <source>
        <dbReference type="ARBA" id="ARBA00022490"/>
    </source>
</evidence>
<name>A0A6M2DV61_XENCH</name>
<evidence type="ECO:0000256" key="11">
    <source>
        <dbReference type="ARBA" id="ARBA00024805"/>
    </source>
</evidence>
<evidence type="ECO:0000256" key="1">
    <source>
        <dbReference type="ARBA" id="ARBA00004240"/>
    </source>
</evidence>
<keyword evidence="8" id="KW-0256">Endoplasmic reticulum</keyword>
<feature type="domain" description="PI31 proteasome regulator N-terminal" evidence="14">
    <location>
        <begin position="20"/>
        <end position="134"/>
    </location>
</feature>
<dbReference type="GO" id="GO:0070628">
    <property type="term" value="F:proteasome binding"/>
    <property type="evidence" value="ECO:0007669"/>
    <property type="project" value="InterPro"/>
</dbReference>
<evidence type="ECO:0000256" key="8">
    <source>
        <dbReference type="ARBA" id="ARBA00022824"/>
    </source>
</evidence>
<proteinExistence type="inferred from homology"/>
<dbReference type="GO" id="GO:0004866">
    <property type="term" value="F:endopeptidase inhibitor activity"/>
    <property type="evidence" value="ECO:0007669"/>
    <property type="project" value="InterPro"/>
</dbReference>
<organism evidence="15">
    <name type="scientific">Xenopsylla cheopis</name>
    <name type="common">Oriental rat flea</name>
    <name type="synonym">Pulex cheopis</name>
    <dbReference type="NCBI Taxonomy" id="163159"/>
    <lineage>
        <taxon>Eukaryota</taxon>
        <taxon>Metazoa</taxon>
        <taxon>Ecdysozoa</taxon>
        <taxon>Arthropoda</taxon>
        <taxon>Hexapoda</taxon>
        <taxon>Insecta</taxon>
        <taxon>Pterygota</taxon>
        <taxon>Neoptera</taxon>
        <taxon>Endopterygota</taxon>
        <taxon>Siphonaptera</taxon>
        <taxon>Pulicidae</taxon>
        <taxon>Xenopsyllinae</taxon>
        <taxon>Xenopsylla</taxon>
    </lineage>
</organism>
<evidence type="ECO:0000313" key="15">
    <source>
        <dbReference type="EMBL" id="NOV49048.1"/>
    </source>
</evidence>
<sequence length="292" mass="32263">MAANKDLFGWDLLYRVIENEIQRKEDVLLAFIHWYLVKQGFRCLGIGENRTITPDDVSSELLPRGWNNQEKTALRYSRDNNLYIMHGTYNEGSAFFNLLKVDSLAVSNAAFTVNETVAAMRGTLPQLIPKHNEVLDTIKLSLVDPVFVGNTREAETQTLQSTNIRPDITDPLISNRPRTPPGGRSLNVDLLRDINDSARRDLDPLGLGPSGWYNPDGSLGHYDPFHPGFRGRGGSHPGLGVPGGVARGSIPPGARFDPFGPPNPDQPRPGRRGPPDSDHLQPPGFGYDDMFS</sequence>
<evidence type="ECO:0000256" key="5">
    <source>
        <dbReference type="ARBA" id="ARBA00022481"/>
    </source>
</evidence>
<dbReference type="InterPro" id="IPR013886">
    <property type="entry name" value="PI31_Prot_C"/>
</dbReference>